<feature type="transmembrane region" description="Helical" evidence="1">
    <location>
        <begin position="7"/>
        <end position="32"/>
    </location>
</feature>
<evidence type="ECO:0000313" key="2">
    <source>
        <dbReference type="EMBL" id="MDZ5596984.1"/>
    </source>
</evidence>
<evidence type="ECO:0000256" key="1">
    <source>
        <dbReference type="SAM" id="Phobius"/>
    </source>
</evidence>
<name>A0A1Y4R2N8_9ENTE</name>
<feature type="transmembrane region" description="Helical" evidence="1">
    <location>
        <begin position="38"/>
        <end position="59"/>
    </location>
</feature>
<keyword evidence="1" id="KW-1133">Transmembrane helix</keyword>
<dbReference type="EMBL" id="NFLC01000002">
    <property type="protein sequence ID" value="OUQ11610.1"/>
    <property type="molecule type" value="Genomic_DNA"/>
</dbReference>
<accession>A0A1Y4R2N8</accession>
<gene>
    <name evidence="3" type="ORF">B5E88_01750</name>
    <name evidence="2" type="ORF">U1294_01915</name>
</gene>
<dbReference type="EMBL" id="JAXOGL010000002">
    <property type="protein sequence ID" value="MDZ5596984.1"/>
    <property type="molecule type" value="Genomic_DNA"/>
</dbReference>
<organism evidence="3 4">
    <name type="scientific">Enterococcus cecorum</name>
    <dbReference type="NCBI Taxonomy" id="44008"/>
    <lineage>
        <taxon>Bacteria</taxon>
        <taxon>Bacillati</taxon>
        <taxon>Bacillota</taxon>
        <taxon>Bacilli</taxon>
        <taxon>Lactobacillales</taxon>
        <taxon>Enterococcaceae</taxon>
        <taxon>Enterococcus</taxon>
    </lineage>
</organism>
<protein>
    <recommendedName>
        <fullName evidence="5">DUF3784 domain-containing protein</fullName>
    </recommendedName>
</protein>
<reference evidence="4" key="1">
    <citation type="submission" date="2017-04" db="EMBL/GenBank/DDBJ databases">
        <title>Function of individual gut microbiota members based on whole genome sequencing of pure cultures obtained from chicken caecum.</title>
        <authorList>
            <person name="Medvecky M."/>
            <person name="Cejkova D."/>
            <person name="Polansky O."/>
            <person name="Karasova D."/>
            <person name="Kubasova T."/>
            <person name="Cizek A."/>
            <person name="Rychlik I."/>
        </authorList>
    </citation>
    <scope>NUCLEOTIDE SEQUENCE [LARGE SCALE GENOMIC DNA]</scope>
    <source>
        <strain evidence="4">An144</strain>
    </source>
</reference>
<evidence type="ECO:0008006" key="5">
    <source>
        <dbReference type="Google" id="ProtNLM"/>
    </source>
</evidence>
<feature type="transmembrane region" description="Helical" evidence="1">
    <location>
        <begin position="66"/>
        <end position="87"/>
    </location>
</feature>
<dbReference type="Proteomes" id="UP000196074">
    <property type="component" value="Unassembled WGS sequence"/>
</dbReference>
<proteinExistence type="predicted"/>
<dbReference type="RefSeq" id="WP_016250948.1">
    <property type="nucleotide sequence ID" value="NZ_AP035890.1"/>
</dbReference>
<dbReference type="Proteomes" id="UP001290582">
    <property type="component" value="Unassembled WGS sequence"/>
</dbReference>
<evidence type="ECO:0000313" key="4">
    <source>
        <dbReference type="Proteomes" id="UP000196074"/>
    </source>
</evidence>
<sequence length="92" mass="10312">MLIQILLFIMASLLLVIGYFLIFKTTIALQFLKPKEDLASVLSDYGKFFVIGGILGIVCTFMNDRFFSVCFIIAVFILSGVFSSFLAKNLKI</sequence>
<keyword evidence="1" id="KW-0812">Transmembrane</keyword>
<dbReference type="AlphaFoldDB" id="A0A1Y4R2N8"/>
<reference evidence="2" key="3">
    <citation type="submission" date="2023-12" db="EMBL/GenBank/DDBJ databases">
        <title>Molecular genomic analyses of Enterococcus cecorum from sepsis oubreaks in broilers.</title>
        <authorList>
            <person name="Rhoads D."/>
            <person name="Alrubaye A."/>
        </authorList>
    </citation>
    <scope>NUCLEOTIDE SEQUENCE</scope>
    <source>
        <strain evidence="2">1755</strain>
    </source>
</reference>
<keyword evidence="1" id="KW-0472">Membrane</keyword>
<dbReference type="GeneID" id="60872433"/>
<reference evidence="3" key="2">
    <citation type="journal article" date="2018" name="BMC Genomics">
        <title>Whole genome sequencing and function prediction of 133 gut anaerobes isolated from chicken caecum in pure cultures.</title>
        <authorList>
            <person name="Medvecky M."/>
            <person name="Cejkova D."/>
            <person name="Polansky O."/>
            <person name="Karasova D."/>
            <person name="Kubasova T."/>
            <person name="Cizek A."/>
            <person name="Rychlik I."/>
        </authorList>
    </citation>
    <scope>NUCLEOTIDE SEQUENCE</scope>
    <source>
        <strain evidence="3">An144</strain>
    </source>
</reference>
<evidence type="ECO:0000313" key="3">
    <source>
        <dbReference type="EMBL" id="OUQ11610.1"/>
    </source>
</evidence>
<comment type="caution">
    <text evidence="3">The sequence shown here is derived from an EMBL/GenBank/DDBJ whole genome shotgun (WGS) entry which is preliminary data.</text>
</comment>